<dbReference type="InterPro" id="IPR018247">
    <property type="entry name" value="EF_Hand_1_Ca_BS"/>
</dbReference>
<dbReference type="SUPFAM" id="SSF47473">
    <property type="entry name" value="EF-hand"/>
    <property type="match status" value="1"/>
</dbReference>
<protein>
    <recommendedName>
        <fullName evidence="4">EF-hand domain-containing protein</fullName>
    </recommendedName>
</protein>
<dbReference type="InterPro" id="IPR002048">
    <property type="entry name" value="EF_hand_dom"/>
</dbReference>
<dbReference type="PROSITE" id="PS00018">
    <property type="entry name" value="EF_HAND_1"/>
    <property type="match status" value="2"/>
</dbReference>
<dbReference type="SMART" id="SM00054">
    <property type="entry name" value="EFh"/>
    <property type="match status" value="2"/>
</dbReference>
<dbReference type="Proteomes" id="UP001165082">
    <property type="component" value="Unassembled WGS sequence"/>
</dbReference>
<dbReference type="AlphaFoldDB" id="A0A9W6Z9R3"/>
<dbReference type="InterPro" id="IPR011992">
    <property type="entry name" value="EF-hand-dom_pair"/>
</dbReference>
<evidence type="ECO:0000256" key="3">
    <source>
        <dbReference type="SAM" id="MobiDB-lite"/>
    </source>
</evidence>
<dbReference type="CDD" id="cd00051">
    <property type="entry name" value="EFh"/>
    <property type="match status" value="1"/>
</dbReference>
<gene>
    <name evidence="5" type="ORF">TrRE_jg305</name>
</gene>
<feature type="domain" description="EF-hand" evidence="4">
    <location>
        <begin position="214"/>
        <end position="249"/>
    </location>
</feature>
<accession>A0A9W6Z9R3</accession>
<dbReference type="Gene3D" id="1.10.238.10">
    <property type="entry name" value="EF-hand"/>
    <property type="match status" value="1"/>
</dbReference>
<feature type="coiled-coil region" evidence="2">
    <location>
        <begin position="141"/>
        <end position="168"/>
    </location>
</feature>
<dbReference type="PANTHER" id="PTHR47500:SF3">
    <property type="entry name" value="EF-HAND DOMAIN-CONTAINING PROTEIN"/>
    <property type="match status" value="1"/>
</dbReference>
<evidence type="ECO:0000313" key="6">
    <source>
        <dbReference type="Proteomes" id="UP001165082"/>
    </source>
</evidence>
<feature type="non-terminal residue" evidence="5">
    <location>
        <position position="361"/>
    </location>
</feature>
<feature type="region of interest" description="Disordered" evidence="3">
    <location>
        <begin position="337"/>
        <end position="361"/>
    </location>
</feature>
<evidence type="ECO:0000313" key="5">
    <source>
        <dbReference type="EMBL" id="GMH46485.1"/>
    </source>
</evidence>
<dbReference type="EMBL" id="BRXZ01001785">
    <property type="protein sequence ID" value="GMH46485.1"/>
    <property type="molecule type" value="Genomic_DNA"/>
</dbReference>
<name>A0A9W6Z9R3_9STRA</name>
<evidence type="ECO:0000259" key="4">
    <source>
        <dbReference type="PROSITE" id="PS50222"/>
    </source>
</evidence>
<keyword evidence="1" id="KW-0106">Calcium</keyword>
<organism evidence="5 6">
    <name type="scientific">Triparma retinervis</name>
    <dbReference type="NCBI Taxonomy" id="2557542"/>
    <lineage>
        <taxon>Eukaryota</taxon>
        <taxon>Sar</taxon>
        <taxon>Stramenopiles</taxon>
        <taxon>Ochrophyta</taxon>
        <taxon>Bolidophyceae</taxon>
        <taxon>Parmales</taxon>
        <taxon>Triparmaceae</taxon>
        <taxon>Triparma</taxon>
    </lineage>
</organism>
<dbReference type="Pfam" id="PF13499">
    <property type="entry name" value="EF-hand_7"/>
    <property type="match status" value="1"/>
</dbReference>
<keyword evidence="2" id="KW-0175">Coiled coil</keyword>
<feature type="domain" description="EF-hand" evidence="4">
    <location>
        <begin position="178"/>
        <end position="213"/>
    </location>
</feature>
<keyword evidence="6" id="KW-1185">Reference proteome</keyword>
<reference evidence="5" key="1">
    <citation type="submission" date="2022-07" db="EMBL/GenBank/DDBJ databases">
        <title>Genome analysis of Parmales, a sister group of diatoms, reveals the evolutionary specialization of diatoms from phago-mixotrophs to photoautotrophs.</title>
        <authorList>
            <person name="Ban H."/>
            <person name="Sato S."/>
            <person name="Yoshikawa S."/>
            <person name="Kazumasa Y."/>
            <person name="Nakamura Y."/>
            <person name="Ichinomiya M."/>
            <person name="Saitoh K."/>
            <person name="Sato N."/>
            <person name="Blanc-Mathieu R."/>
            <person name="Endo H."/>
            <person name="Kuwata A."/>
            <person name="Ogata H."/>
        </authorList>
    </citation>
    <scope>NUCLEOTIDE SEQUENCE</scope>
</reference>
<evidence type="ECO:0000256" key="1">
    <source>
        <dbReference type="ARBA" id="ARBA00022837"/>
    </source>
</evidence>
<dbReference type="OrthoDB" id="26525at2759"/>
<proteinExistence type="predicted"/>
<dbReference type="InterPro" id="IPR043520">
    <property type="entry name" value="SPT21"/>
</dbReference>
<evidence type="ECO:0000256" key="2">
    <source>
        <dbReference type="SAM" id="Coils"/>
    </source>
</evidence>
<dbReference type="PANTHER" id="PTHR47500">
    <property type="entry name" value="EF-HAND CALCIUM-BINDING DOMAIN-CONTAINING PROTEIN"/>
    <property type="match status" value="1"/>
</dbReference>
<sequence>MQRARGATHGRINVKSGRIHEDFINVNPTFGTGQGDRGIPTLRWDNSVSRTMFSFRDSSSHETNDTSDALNSNYRLTISPLPKLKHKNKGLVSIVSADTHIALNKETNGNGRPVTQSSFDYSSSIDTRGDPRRALLRIGVDEEKKKLIKETEDEIRDADTEKYLLKRKAFPEFRWTVKQKRALRKWFDHLDEDKSGEVDVDELADPLLSTGIASTIKEVQELIRVVDKDDSGEIGFEEFLKVMQPKGKQRGGGQALGETNPIAQLQKIQKESFNQKQNFVTAMHGMIQKNKAAELNALEQFKEQMKNETGRTLTLTEAIDEFGKDFDLKKLRTKADDRAEMARGGDANKGDAEEKTLRGIA</sequence>
<dbReference type="GO" id="GO:0005509">
    <property type="term" value="F:calcium ion binding"/>
    <property type="evidence" value="ECO:0007669"/>
    <property type="project" value="InterPro"/>
</dbReference>
<dbReference type="PROSITE" id="PS50222">
    <property type="entry name" value="EF_HAND_2"/>
    <property type="match status" value="2"/>
</dbReference>
<comment type="caution">
    <text evidence="5">The sequence shown here is derived from an EMBL/GenBank/DDBJ whole genome shotgun (WGS) entry which is preliminary data.</text>
</comment>